<dbReference type="PATRIC" id="fig|344882.3.peg.1902"/>
<evidence type="ECO:0000256" key="5">
    <source>
        <dbReference type="ARBA" id="ARBA00023172"/>
    </source>
</evidence>
<dbReference type="PROSITE" id="PS01043">
    <property type="entry name" value="TRANSPOSASE_IS30"/>
    <property type="match status" value="1"/>
</dbReference>
<organism evidence="8 9">
    <name type="scientific">Pseudoxanthomonas dokdonensis</name>
    <dbReference type="NCBI Taxonomy" id="344882"/>
    <lineage>
        <taxon>Bacteria</taxon>
        <taxon>Pseudomonadati</taxon>
        <taxon>Pseudomonadota</taxon>
        <taxon>Gammaproteobacteria</taxon>
        <taxon>Lysobacterales</taxon>
        <taxon>Lysobacteraceae</taxon>
        <taxon>Pseudoxanthomonas</taxon>
    </lineage>
</organism>
<dbReference type="InterPro" id="IPR025246">
    <property type="entry name" value="IS30-like_HTH"/>
</dbReference>
<dbReference type="Proteomes" id="UP000052052">
    <property type="component" value="Unassembled WGS sequence"/>
</dbReference>
<dbReference type="InterPro" id="IPR001584">
    <property type="entry name" value="Integrase_cat-core"/>
</dbReference>
<keyword evidence="9" id="KW-1185">Reference proteome</keyword>
<dbReference type="OrthoDB" id="9803231at2"/>
<dbReference type="Pfam" id="PF13936">
    <property type="entry name" value="HTH_38"/>
    <property type="match status" value="1"/>
</dbReference>
<keyword evidence="3" id="KW-0815">Transposition</keyword>
<evidence type="ECO:0000256" key="6">
    <source>
        <dbReference type="SAM" id="MobiDB-lite"/>
    </source>
</evidence>
<dbReference type="PANTHER" id="PTHR10948:SF23">
    <property type="entry name" value="TRANSPOSASE INSI FOR INSERTION SEQUENCE ELEMENT IS30A-RELATED"/>
    <property type="match status" value="1"/>
</dbReference>
<proteinExistence type="inferred from homology"/>
<evidence type="ECO:0000256" key="2">
    <source>
        <dbReference type="ARBA" id="ARBA00006363"/>
    </source>
</evidence>
<feature type="compositionally biased region" description="Basic and acidic residues" evidence="6">
    <location>
        <begin position="168"/>
        <end position="179"/>
    </location>
</feature>
<dbReference type="InterPro" id="IPR001598">
    <property type="entry name" value="Transposase_IS30_CS"/>
</dbReference>
<feature type="compositionally biased region" description="Basic residues" evidence="6">
    <location>
        <begin position="154"/>
        <end position="167"/>
    </location>
</feature>
<comment type="function">
    <text evidence="1">Required for the transposition of the insertion element.</text>
</comment>
<dbReference type="AlphaFoldDB" id="A0A0R0CLK6"/>
<dbReference type="SUPFAM" id="SSF53098">
    <property type="entry name" value="Ribonuclease H-like"/>
    <property type="match status" value="1"/>
</dbReference>
<dbReference type="InterPro" id="IPR051917">
    <property type="entry name" value="Transposase-Integrase"/>
</dbReference>
<dbReference type="GO" id="GO:0015074">
    <property type="term" value="P:DNA integration"/>
    <property type="evidence" value="ECO:0007669"/>
    <property type="project" value="InterPro"/>
</dbReference>
<reference evidence="8 9" key="1">
    <citation type="submission" date="2015-05" db="EMBL/GenBank/DDBJ databases">
        <title>Genome sequencing and analysis of members of genus Stenotrophomonas.</title>
        <authorList>
            <person name="Patil P.P."/>
            <person name="Midha S."/>
            <person name="Patil P.B."/>
        </authorList>
    </citation>
    <scope>NUCLEOTIDE SEQUENCE [LARGE SCALE GENOMIC DNA]</scope>
    <source>
        <strain evidence="8 9">DSM 21858</strain>
    </source>
</reference>
<dbReference type="Gene3D" id="3.30.420.10">
    <property type="entry name" value="Ribonuclease H-like superfamily/Ribonuclease H"/>
    <property type="match status" value="1"/>
</dbReference>
<accession>A0A0R0CLK6</accession>
<dbReference type="PANTHER" id="PTHR10948">
    <property type="entry name" value="TRANSPOSASE"/>
    <property type="match status" value="1"/>
</dbReference>
<feature type="domain" description="Integrase catalytic" evidence="7">
    <location>
        <begin position="182"/>
        <end position="344"/>
    </location>
</feature>
<dbReference type="EMBL" id="LDJL01000027">
    <property type="protein sequence ID" value="KRG67106.1"/>
    <property type="molecule type" value="Genomic_DNA"/>
</dbReference>
<protein>
    <recommendedName>
        <fullName evidence="7">Integrase catalytic domain-containing protein</fullName>
    </recommendedName>
</protein>
<evidence type="ECO:0000256" key="1">
    <source>
        <dbReference type="ARBA" id="ARBA00002190"/>
    </source>
</evidence>
<dbReference type="InterPro" id="IPR036397">
    <property type="entry name" value="RNaseH_sf"/>
</dbReference>
<dbReference type="InterPro" id="IPR053392">
    <property type="entry name" value="Transposase_IS30-like"/>
</dbReference>
<evidence type="ECO:0000256" key="4">
    <source>
        <dbReference type="ARBA" id="ARBA00023125"/>
    </source>
</evidence>
<evidence type="ECO:0000313" key="9">
    <source>
        <dbReference type="Proteomes" id="UP000052052"/>
    </source>
</evidence>
<evidence type="ECO:0000313" key="8">
    <source>
        <dbReference type="EMBL" id="KRG67106.1"/>
    </source>
</evidence>
<dbReference type="Pfam" id="PF00665">
    <property type="entry name" value="rve"/>
    <property type="match status" value="1"/>
</dbReference>
<sequence>MPVEEVSWQTGGDPSGKRRSLMYRQLTETERYTLSVLKRQGCSFRCIARMLQRSPSTISREIRRNATVMQGKPRPLYVPSKAQEHANGRRRRSRQGKQHDLAVYAQVESLLAERQWSPEQITHQLRGQAGPSISHMTIYRHVRRDQRQGGGLYRHLRQGGKRRRKRTHGPEKRGKLADKPMIDSRPEAVEGRQEAGHWEGDTVMGATGERDCLLTLVERSTGLALVLKLPHRTVRAVNRAALHAIRTSKLPFATITWDNGTEFHGYRALEQAAGVRCYFAYPHHPWERGSNENFNGLLRQYFPKGKSLGRVRQADCDAVVAKLNQRPRKRYGFQTPEQRLQQYSGVLHLGL</sequence>
<dbReference type="Gene3D" id="1.10.10.60">
    <property type="entry name" value="Homeodomain-like"/>
    <property type="match status" value="1"/>
</dbReference>
<dbReference type="GO" id="GO:0004803">
    <property type="term" value="F:transposase activity"/>
    <property type="evidence" value="ECO:0007669"/>
    <property type="project" value="InterPro"/>
</dbReference>
<evidence type="ECO:0000256" key="3">
    <source>
        <dbReference type="ARBA" id="ARBA00022578"/>
    </source>
</evidence>
<dbReference type="GO" id="GO:0005829">
    <property type="term" value="C:cytosol"/>
    <property type="evidence" value="ECO:0007669"/>
    <property type="project" value="TreeGrafter"/>
</dbReference>
<dbReference type="PROSITE" id="PS50994">
    <property type="entry name" value="INTEGRASE"/>
    <property type="match status" value="1"/>
</dbReference>
<keyword evidence="4" id="KW-0238">DNA-binding</keyword>
<feature type="region of interest" description="Disordered" evidence="6">
    <location>
        <begin position="69"/>
        <end position="99"/>
    </location>
</feature>
<dbReference type="GO" id="GO:0006313">
    <property type="term" value="P:DNA transposition"/>
    <property type="evidence" value="ECO:0007669"/>
    <property type="project" value="InterPro"/>
</dbReference>
<dbReference type="NCBIfam" id="NF033563">
    <property type="entry name" value="transpos_IS30"/>
    <property type="match status" value="1"/>
</dbReference>
<name>A0A0R0CLK6_9GAMM</name>
<keyword evidence="5" id="KW-0233">DNA recombination</keyword>
<evidence type="ECO:0000259" key="7">
    <source>
        <dbReference type="PROSITE" id="PS50994"/>
    </source>
</evidence>
<dbReference type="GO" id="GO:0003677">
    <property type="term" value="F:DNA binding"/>
    <property type="evidence" value="ECO:0007669"/>
    <property type="project" value="UniProtKB-KW"/>
</dbReference>
<feature type="region of interest" description="Disordered" evidence="6">
    <location>
        <begin position="142"/>
        <end position="179"/>
    </location>
</feature>
<dbReference type="InterPro" id="IPR012337">
    <property type="entry name" value="RNaseH-like_sf"/>
</dbReference>
<comment type="caution">
    <text evidence="8">The sequence shown here is derived from an EMBL/GenBank/DDBJ whole genome shotgun (WGS) entry which is preliminary data.</text>
</comment>
<gene>
    <name evidence="8" type="ORF">ABB29_15835</name>
</gene>
<comment type="similarity">
    <text evidence="2">Belongs to the transposase IS30 family.</text>
</comment>